<dbReference type="Gene3D" id="3.30.390.10">
    <property type="entry name" value="Enolase-like, N-terminal domain"/>
    <property type="match status" value="1"/>
</dbReference>
<dbReference type="Pfam" id="PF13378">
    <property type="entry name" value="MR_MLE_C"/>
    <property type="match status" value="1"/>
</dbReference>
<evidence type="ECO:0000313" key="3">
    <source>
        <dbReference type="Proteomes" id="UP000199607"/>
    </source>
</evidence>
<dbReference type="SFLD" id="SFLDS00001">
    <property type="entry name" value="Enolase"/>
    <property type="match status" value="1"/>
</dbReference>
<dbReference type="InterPro" id="IPR036849">
    <property type="entry name" value="Enolase-like_C_sf"/>
</dbReference>
<accession>A0A1I4HRZ9</accession>
<dbReference type="InterPro" id="IPR013342">
    <property type="entry name" value="Mandelate_racemase_C"/>
</dbReference>
<dbReference type="GO" id="GO:0009063">
    <property type="term" value="P:amino acid catabolic process"/>
    <property type="evidence" value="ECO:0007669"/>
    <property type="project" value="InterPro"/>
</dbReference>
<organism evidence="2 3">
    <name type="scientific">Halogranum rubrum</name>
    <dbReference type="NCBI Taxonomy" id="553466"/>
    <lineage>
        <taxon>Archaea</taxon>
        <taxon>Methanobacteriati</taxon>
        <taxon>Methanobacteriota</taxon>
        <taxon>Stenosarchaea group</taxon>
        <taxon>Halobacteria</taxon>
        <taxon>Halobacteriales</taxon>
        <taxon>Haloferacaceae</taxon>
    </lineage>
</organism>
<dbReference type="PANTHER" id="PTHR48080">
    <property type="entry name" value="D-GALACTONATE DEHYDRATASE-RELATED"/>
    <property type="match status" value="1"/>
</dbReference>
<dbReference type="RefSeq" id="WP_089871429.1">
    <property type="nucleotide sequence ID" value="NZ_FOTC01000006.1"/>
</dbReference>
<dbReference type="Proteomes" id="UP000199607">
    <property type="component" value="Unassembled WGS sequence"/>
</dbReference>
<dbReference type="AlphaFoldDB" id="A0A1I4HRZ9"/>
<feature type="domain" description="Mandelate racemase/muconate lactonizing enzyme C-terminal" evidence="1">
    <location>
        <begin position="149"/>
        <end position="241"/>
    </location>
</feature>
<dbReference type="SMART" id="SM00922">
    <property type="entry name" value="MR_MLE"/>
    <property type="match status" value="1"/>
</dbReference>
<keyword evidence="2" id="KW-0413">Isomerase</keyword>
<evidence type="ECO:0000313" key="2">
    <source>
        <dbReference type="EMBL" id="SFL44587.1"/>
    </source>
</evidence>
<dbReference type="CDD" id="cd03316">
    <property type="entry name" value="MR_like"/>
    <property type="match status" value="1"/>
</dbReference>
<sequence>MKIDDVEVIPISSTRPEGEGIGDARGFGRTRETTLLRVETDTGTVGWGEAFAPGRIVDATFEELFRDDVVGMDPFDVESLADDAYTDSYHFAGNVFSQSVVSAVDVACWDIIGKTVGRPVHRLLGGEECQTLTPYASTMYFTETDRPIEEPMQAAVDEGFTAAKIKIGTGVDEDTERVRVAREVLGDDATLMVDMNGNYRPRQAIKTAKAIEPYDITWIEEPVPPENDSGYREVKRHVDTPIAAGEAHYGRFEFKHLIDDRAVDIVQPNLGRCGGFSEARLIADMATTENVAVRPHIWNSAVGLAAAVQFAASVSRYPNTRNVPEPMMVEFDRSENPLRTDILETPFDPTGGVLDVPQEPGLGVSVDEAAVEQYRS</sequence>
<dbReference type="GO" id="GO:0016853">
    <property type="term" value="F:isomerase activity"/>
    <property type="evidence" value="ECO:0007669"/>
    <property type="project" value="UniProtKB-KW"/>
</dbReference>
<dbReference type="PROSITE" id="PS00909">
    <property type="entry name" value="MR_MLE_2"/>
    <property type="match status" value="1"/>
</dbReference>
<dbReference type="InterPro" id="IPR034593">
    <property type="entry name" value="DgoD-like"/>
</dbReference>
<dbReference type="Gene3D" id="3.20.20.120">
    <property type="entry name" value="Enolase-like C-terminal domain"/>
    <property type="match status" value="1"/>
</dbReference>
<gene>
    <name evidence="2" type="ORF">SAMN04487950_3782</name>
</gene>
<protein>
    <submittedName>
        <fullName evidence="2">D-galactarolactone cycloisomerase</fullName>
    </submittedName>
</protein>
<dbReference type="InterPro" id="IPR018110">
    <property type="entry name" value="Mandel_Rmase/mucon_lact_enz_CS"/>
</dbReference>
<name>A0A1I4HRZ9_9EURY</name>
<evidence type="ECO:0000259" key="1">
    <source>
        <dbReference type="SMART" id="SM00922"/>
    </source>
</evidence>
<dbReference type="STRING" id="553466.SAMN04487950_3782"/>
<dbReference type="SUPFAM" id="SSF51604">
    <property type="entry name" value="Enolase C-terminal domain-like"/>
    <property type="match status" value="1"/>
</dbReference>
<dbReference type="SUPFAM" id="SSF54826">
    <property type="entry name" value="Enolase N-terminal domain-like"/>
    <property type="match status" value="1"/>
</dbReference>
<dbReference type="InterPro" id="IPR029017">
    <property type="entry name" value="Enolase-like_N"/>
</dbReference>
<dbReference type="EMBL" id="FOTC01000006">
    <property type="protein sequence ID" value="SFL44587.1"/>
    <property type="molecule type" value="Genomic_DNA"/>
</dbReference>
<dbReference type="InterPro" id="IPR029065">
    <property type="entry name" value="Enolase_C-like"/>
</dbReference>
<dbReference type="InterPro" id="IPR013341">
    <property type="entry name" value="Mandelate_racemase_N_dom"/>
</dbReference>
<proteinExistence type="predicted"/>
<reference evidence="3" key="1">
    <citation type="submission" date="2016-10" db="EMBL/GenBank/DDBJ databases">
        <authorList>
            <person name="Varghese N."/>
            <person name="Submissions S."/>
        </authorList>
    </citation>
    <scope>NUCLEOTIDE SEQUENCE [LARGE SCALE GENOMIC DNA]</scope>
    <source>
        <strain evidence="3">CGMCC 1.7738</strain>
    </source>
</reference>
<keyword evidence="3" id="KW-1185">Reference proteome</keyword>
<dbReference type="Pfam" id="PF02746">
    <property type="entry name" value="MR_MLE_N"/>
    <property type="match status" value="1"/>
</dbReference>